<evidence type="ECO:0000313" key="3">
    <source>
        <dbReference type="Proteomes" id="UP001144471"/>
    </source>
</evidence>
<dbReference type="RefSeq" id="WP_281835333.1">
    <property type="nucleotide sequence ID" value="NZ_BSDY01000007.1"/>
</dbReference>
<proteinExistence type="predicted"/>
<protein>
    <recommendedName>
        <fullName evidence="1">DUF6471 domain-containing protein</fullName>
    </recommendedName>
</protein>
<dbReference type="Pfam" id="PF20075">
    <property type="entry name" value="DUF6471"/>
    <property type="match status" value="1"/>
</dbReference>
<dbReference type="Proteomes" id="UP001144471">
    <property type="component" value="Unassembled WGS sequence"/>
</dbReference>
<reference evidence="2" key="1">
    <citation type="submission" date="2022-12" db="EMBL/GenBank/DDBJ databases">
        <title>Reference genome sequencing for broad-spectrum identification of bacterial and archaeal isolates by mass spectrometry.</title>
        <authorList>
            <person name="Sekiguchi Y."/>
            <person name="Tourlousse D.M."/>
        </authorList>
    </citation>
    <scope>NUCLEOTIDE SEQUENCE</scope>
    <source>
        <strain evidence="2">10succ1</strain>
    </source>
</reference>
<dbReference type="InterPro" id="IPR045526">
    <property type="entry name" value="DUF6471"/>
</dbReference>
<evidence type="ECO:0000259" key="1">
    <source>
        <dbReference type="Pfam" id="PF20075"/>
    </source>
</evidence>
<organism evidence="2 3">
    <name type="scientific">Propionigenium maris DSM 9537</name>
    <dbReference type="NCBI Taxonomy" id="1123000"/>
    <lineage>
        <taxon>Bacteria</taxon>
        <taxon>Fusobacteriati</taxon>
        <taxon>Fusobacteriota</taxon>
        <taxon>Fusobacteriia</taxon>
        <taxon>Fusobacteriales</taxon>
        <taxon>Fusobacteriaceae</taxon>
        <taxon>Propionigenium</taxon>
    </lineage>
</organism>
<gene>
    <name evidence="2" type="ORF">PM10SUCC1_17990</name>
</gene>
<dbReference type="AlphaFoldDB" id="A0A9W6LNU0"/>
<dbReference type="EMBL" id="BSDY01000007">
    <property type="protein sequence ID" value="GLI56285.1"/>
    <property type="molecule type" value="Genomic_DNA"/>
</dbReference>
<evidence type="ECO:0000313" key="2">
    <source>
        <dbReference type="EMBL" id="GLI56285.1"/>
    </source>
</evidence>
<accession>A0A9W6LNU0</accession>
<comment type="caution">
    <text evidence="2">The sequence shown here is derived from an EMBL/GenBank/DDBJ whole genome shotgun (WGS) entry which is preliminary data.</text>
</comment>
<name>A0A9W6LNU0_9FUSO</name>
<sequence>MKDFLQELKGLKAKEGLTYDELASLLKDKYECNLTAHSLANKFSRGTLTGKEVAKILAAMGYEVKIEKK</sequence>
<keyword evidence="3" id="KW-1185">Reference proteome</keyword>
<feature type="domain" description="DUF6471" evidence="1">
    <location>
        <begin position="13"/>
        <end position="63"/>
    </location>
</feature>